<dbReference type="InterPro" id="IPR020568">
    <property type="entry name" value="Ribosomal_Su5_D2-typ_SF"/>
</dbReference>
<dbReference type="Gene3D" id="3.30.230.10">
    <property type="match status" value="1"/>
</dbReference>
<name>A0ABR5DGM8_9FLAO</name>
<organism evidence="1 2">
    <name type="scientific">Aequorivita vladivostokensis</name>
    <dbReference type="NCBI Taxonomy" id="171194"/>
    <lineage>
        <taxon>Bacteria</taxon>
        <taxon>Pseudomonadati</taxon>
        <taxon>Bacteroidota</taxon>
        <taxon>Flavobacteriia</taxon>
        <taxon>Flavobacteriales</taxon>
        <taxon>Flavobacteriaceae</taxon>
        <taxon>Aequorivita</taxon>
    </lineage>
</organism>
<keyword evidence="1" id="KW-0418">Kinase</keyword>
<dbReference type="SUPFAM" id="SSF54211">
    <property type="entry name" value="Ribosomal protein S5 domain 2-like"/>
    <property type="match status" value="1"/>
</dbReference>
<keyword evidence="1" id="KW-0808">Transferase</keyword>
<keyword evidence="2" id="KW-1185">Reference proteome</keyword>
<dbReference type="InterPro" id="IPR047765">
    <property type="entry name" value="GHMP_GYDIA-like"/>
</dbReference>
<accession>A0ABR5DGM8</accession>
<evidence type="ECO:0000313" key="2">
    <source>
        <dbReference type="Proteomes" id="UP000033497"/>
    </source>
</evidence>
<evidence type="ECO:0000313" key="1">
    <source>
        <dbReference type="EMBL" id="KJJ37917.1"/>
    </source>
</evidence>
<dbReference type="EMBL" id="JSVU01000007">
    <property type="protein sequence ID" value="KJJ37917.1"/>
    <property type="molecule type" value="Genomic_DNA"/>
</dbReference>
<sequence>MQKFHSNGKLLLTGEYVVLDGAIALAIPTKYGQSLEVTVSEKEGIHWKSFDENGAVWFEGFFDLKTLEGKNQRSELSKTLSKILIEAKKLNPDFLLKCDGILVETQLDFPLNWGLGTSSTLINNIAQWAEVDGFALLANSFGGSGYDIAAARSDASILYQLNHGKPQFKKIKLPWNFSDSLFFVHLNEKQDSKEGIAHYRNALVKEKDIQRISDISNKLLACDSLSDFENLMDAHEETISEIINLQTIKSKLFKDFPGTIKSLGAWGGDFVLVTGDVSDMDYFRKKGYKTVIPFDEMILKTTS</sequence>
<dbReference type="GO" id="GO:0016301">
    <property type="term" value="F:kinase activity"/>
    <property type="evidence" value="ECO:0007669"/>
    <property type="project" value="UniProtKB-KW"/>
</dbReference>
<proteinExistence type="predicted"/>
<comment type="caution">
    <text evidence="1">The sequence shown here is derived from an EMBL/GenBank/DDBJ whole genome shotgun (WGS) entry which is preliminary data.</text>
</comment>
<dbReference type="InterPro" id="IPR014721">
    <property type="entry name" value="Ribsml_uS5_D2-typ_fold_subgr"/>
</dbReference>
<dbReference type="RefSeq" id="WP_045081028.1">
    <property type="nucleotide sequence ID" value="NZ_JSVU01000007.1"/>
</dbReference>
<dbReference type="NCBIfam" id="NF040656">
    <property type="entry name" value="GHMP_GYDIA"/>
    <property type="match status" value="1"/>
</dbReference>
<protein>
    <submittedName>
        <fullName evidence="1">GHMP kinase</fullName>
    </submittedName>
</protein>
<reference evidence="1 2" key="1">
    <citation type="submission" date="2014-10" db="EMBL/GenBank/DDBJ databases">
        <title>Genome sequencing of Vitellibacter vladivostokensis KMM 3516.</title>
        <authorList>
            <person name="Thevarajoo S."/>
            <person name="Selvaratnam C."/>
            <person name="Goh K.M."/>
            <person name="Chong C.S."/>
        </authorList>
    </citation>
    <scope>NUCLEOTIDE SEQUENCE [LARGE SCALE GENOMIC DNA]</scope>
    <source>
        <strain evidence="1 2">KMM 3516</strain>
    </source>
</reference>
<dbReference type="Proteomes" id="UP000033497">
    <property type="component" value="Unassembled WGS sequence"/>
</dbReference>
<gene>
    <name evidence="1" type="ORF">MB09_11365</name>
</gene>